<evidence type="ECO:0000313" key="3">
    <source>
        <dbReference type="EMBL" id="ORY73287.1"/>
    </source>
</evidence>
<protein>
    <submittedName>
        <fullName evidence="3">Uncharacterized protein</fullName>
    </submittedName>
</protein>
<proteinExistence type="predicted"/>
<sequence length="327" mass="37551">MLYPNKPINHNIYYNDYVLSLDQSDLIIADENYLDSEVPVISCNISIIGDDLAKLNEKNNKKLDVVTEEILLDNEMDIIENSSSELKFINNQDINNNNGTPLIVKKDNSKDPIEIANKHENATKDKKEDNNKDRSKNKNKNKNKIDNENIDENEDKNIIMKNNFKIKEANQSNNENFNTYPKEGIKSVVNQKDDFTKIDSSDPNIPIPDRLDSKITNNKDDYIIKKSEGQEVIKNSLNKTTNSVNQDSVTTSSTASHNKNKHIIHKKKKYDSKTIFSFIFLQSFIIFATAISVILTIEKMLGIRIIMKFVDIFLEDEHYIKEESSPS</sequence>
<feature type="transmembrane region" description="Helical" evidence="2">
    <location>
        <begin position="275"/>
        <end position="297"/>
    </location>
</feature>
<gene>
    <name evidence="3" type="ORF">LY90DRAFT_176165</name>
</gene>
<keyword evidence="2" id="KW-0472">Membrane</keyword>
<dbReference type="STRING" id="1754190.A0A1Y2EP30"/>
<comment type="caution">
    <text evidence="3">The sequence shown here is derived from an EMBL/GenBank/DDBJ whole genome shotgun (WGS) entry which is preliminary data.</text>
</comment>
<name>A0A1Y2EP30_9FUNG</name>
<evidence type="ECO:0000256" key="1">
    <source>
        <dbReference type="SAM" id="MobiDB-lite"/>
    </source>
</evidence>
<dbReference type="EMBL" id="MCOG01000034">
    <property type="protein sequence ID" value="ORY73287.1"/>
    <property type="molecule type" value="Genomic_DNA"/>
</dbReference>
<reference evidence="3 4" key="1">
    <citation type="submission" date="2016-08" db="EMBL/GenBank/DDBJ databases">
        <title>A Parts List for Fungal Cellulosomes Revealed by Comparative Genomics.</title>
        <authorList>
            <consortium name="DOE Joint Genome Institute"/>
            <person name="Haitjema C.H."/>
            <person name="Gilmore S.P."/>
            <person name="Henske J.K."/>
            <person name="Solomon K.V."/>
            <person name="De Groot R."/>
            <person name="Kuo A."/>
            <person name="Mondo S.J."/>
            <person name="Salamov A.A."/>
            <person name="Labutti K."/>
            <person name="Zhao Z."/>
            <person name="Chiniquy J."/>
            <person name="Barry K."/>
            <person name="Brewer H.M."/>
            <person name="Purvine S.O."/>
            <person name="Wright A.T."/>
            <person name="Boxma B."/>
            <person name="Van Alen T."/>
            <person name="Hackstein J.H."/>
            <person name="Baker S.E."/>
            <person name="Grigoriev I.V."/>
            <person name="O'Malley M.A."/>
        </authorList>
    </citation>
    <scope>NUCLEOTIDE SEQUENCE [LARGE SCALE GENOMIC DNA]</scope>
    <source>
        <strain evidence="3 4">G1</strain>
    </source>
</reference>
<organism evidence="3 4">
    <name type="scientific">Neocallimastix californiae</name>
    <dbReference type="NCBI Taxonomy" id="1754190"/>
    <lineage>
        <taxon>Eukaryota</taxon>
        <taxon>Fungi</taxon>
        <taxon>Fungi incertae sedis</taxon>
        <taxon>Chytridiomycota</taxon>
        <taxon>Chytridiomycota incertae sedis</taxon>
        <taxon>Neocallimastigomycetes</taxon>
        <taxon>Neocallimastigales</taxon>
        <taxon>Neocallimastigaceae</taxon>
        <taxon>Neocallimastix</taxon>
    </lineage>
</organism>
<keyword evidence="4" id="KW-1185">Reference proteome</keyword>
<feature type="compositionally biased region" description="Basic and acidic residues" evidence="1">
    <location>
        <begin position="116"/>
        <end position="136"/>
    </location>
</feature>
<accession>A0A1Y2EP30</accession>
<dbReference type="Proteomes" id="UP000193920">
    <property type="component" value="Unassembled WGS sequence"/>
</dbReference>
<keyword evidence="2" id="KW-0812">Transmembrane</keyword>
<keyword evidence="2" id="KW-1133">Transmembrane helix</keyword>
<dbReference type="AlphaFoldDB" id="A0A1Y2EP30"/>
<evidence type="ECO:0000313" key="4">
    <source>
        <dbReference type="Proteomes" id="UP000193920"/>
    </source>
</evidence>
<evidence type="ECO:0000256" key="2">
    <source>
        <dbReference type="SAM" id="Phobius"/>
    </source>
</evidence>
<feature type="region of interest" description="Disordered" evidence="1">
    <location>
        <begin position="116"/>
        <end position="150"/>
    </location>
</feature>